<name>A0A0A3HWG6_9BACL</name>
<proteinExistence type="predicted"/>
<evidence type="ECO:0000313" key="2">
    <source>
        <dbReference type="Proteomes" id="UP000030408"/>
    </source>
</evidence>
<reference evidence="1 2" key="1">
    <citation type="submission" date="2014-02" db="EMBL/GenBank/DDBJ databases">
        <title>Draft genome sequence of Lysinibacillus sinduriensis JCM 15800.</title>
        <authorList>
            <person name="Zhang F."/>
            <person name="Wang G."/>
            <person name="Zhang L."/>
        </authorList>
    </citation>
    <scope>NUCLEOTIDE SEQUENCE [LARGE SCALE GENOMIC DNA]</scope>
    <source>
        <strain evidence="1 2">JCM 15800</strain>
    </source>
</reference>
<keyword evidence="2" id="KW-1185">Reference proteome</keyword>
<dbReference type="Proteomes" id="UP000030408">
    <property type="component" value="Unassembled WGS sequence"/>
</dbReference>
<dbReference type="OrthoDB" id="2455968at2"/>
<gene>
    <name evidence="1" type="ORF">CD33_04500</name>
</gene>
<evidence type="ECO:0000313" key="1">
    <source>
        <dbReference type="EMBL" id="KGR76941.1"/>
    </source>
</evidence>
<dbReference type="STRING" id="1384057.CD33_04500"/>
<organism evidence="1 2">
    <name type="scientific">Ureibacillus sinduriensis BLB-1 = JCM 15800</name>
    <dbReference type="NCBI Taxonomy" id="1384057"/>
    <lineage>
        <taxon>Bacteria</taxon>
        <taxon>Bacillati</taxon>
        <taxon>Bacillota</taxon>
        <taxon>Bacilli</taxon>
        <taxon>Bacillales</taxon>
        <taxon>Caryophanaceae</taxon>
        <taxon>Ureibacillus</taxon>
    </lineage>
</organism>
<dbReference type="RefSeq" id="WP_036198536.1">
    <property type="nucleotide sequence ID" value="NZ_AVCY01000014.1"/>
</dbReference>
<sequence>MLIYREGYDYYKQACEQYGLEPINFAFYLLRLSKEQLDAFNEKAELKKGDTLVHDSEN</sequence>
<protein>
    <submittedName>
        <fullName evidence="1">Transcriptional regulator</fullName>
    </submittedName>
</protein>
<comment type="caution">
    <text evidence="1">The sequence shown here is derived from an EMBL/GenBank/DDBJ whole genome shotgun (WGS) entry which is preliminary data.</text>
</comment>
<dbReference type="AlphaFoldDB" id="A0A0A3HWG6"/>
<dbReference type="eggNOG" id="ENOG5033EJA">
    <property type="taxonomic scope" value="Bacteria"/>
</dbReference>
<accession>A0A0A3HWG6</accession>
<dbReference type="EMBL" id="JPVO01000042">
    <property type="protein sequence ID" value="KGR76941.1"/>
    <property type="molecule type" value="Genomic_DNA"/>
</dbReference>